<reference evidence="8 9" key="1">
    <citation type="submission" date="2024-06" db="EMBL/GenBank/DDBJ databases">
        <title>A chromosome level genome sequence of Diviner's sage (Salvia divinorum).</title>
        <authorList>
            <person name="Ford S.A."/>
            <person name="Ro D.-K."/>
            <person name="Ness R.W."/>
            <person name="Phillips M.A."/>
        </authorList>
    </citation>
    <scope>NUCLEOTIDE SEQUENCE [LARGE SCALE GENOMIC DNA]</scope>
    <source>
        <strain evidence="8">SAF-2024a</strain>
        <tissue evidence="8">Leaf</tissue>
    </source>
</reference>
<keyword evidence="9" id="KW-1185">Reference proteome</keyword>
<dbReference type="InterPro" id="IPR036638">
    <property type="entry name" value="HLH_DNA-bd_sf"/>
</dbReference>
<keyword evidence="5" id="KW-0539">Nucleus</keyword>
<keyword evidence="2" id="KW-0805">Transcription regulation</keyword>
<name>A0ABD1HYL5_SALDI</name>
<gene>
    <name evidence="8" type="ORF">AAHA92_04260</name>
</gene>
<dbReference type="PANTHER" id="PTHR16223">
    <property type="entry name" value="TRANSCRIPTION FACTOR BHLH83-RELATED"/>
    <property type="match status" value="1"/>
</dbReference>
<comment type="caution">
    <text evidence="8">The sequence shown here is derived from an EMBL/GenBank/DDBJ whole genome shotgun (WGS) entry which is preliminary data.</text>
</comment>
<evidence type="ECO:0000256" key="2">
    <source>
        <dbReference type="ARBA" id="ARBA00023015"/>
    </source>
</evidence>
<evidence type="ECO:0000313" key="8">
    <source>
        <dbReference type="EMBL" id="KAL1561571.1"/>
    </source>
</evidence>
<evidence type="ECO:0000256" key="3">
    <source>
        <dbReference type="ARBA" id="ARBA00023125"/>
    </source>
</evidence>
<evidence type="ECO:0000256" key="4">
    <source>
        <dbReference type="ARBA" id="ARBA00023163"/>
    </source>
</evidence>
<feature type="region of interest" description="Disordered" evidence="6">
    <location>
        <begin position="46"/>
        <end position="67"/>
    </location>
</feature>
<dbReference type="Proteomes" id="UP001567538">
    <property type="component" value="Unassembled WGS sequence"/>
</dbReference>
<evidence type="ECO:0000259" key="7">
    <source>
        <dbReference type="PROSITE" id="PS50888"/>
    </source>
</evidence>
<keyword evidence="4" id="KW-0804">Transcription</keyword>
<organism evidence="8 9">
    <name type="scientific">Salvia divinorum</name>
    <name type="common">Maria pastora</name>
    <name type="synonym">Diviner's sage</name>
    <dbReference type="NCBI Taxonomy" id="28513"/>
    <lineage>
        <taxon>Eukaryota</taxon>
        <taxon>Viridiplantae</taxon>
        <taxon>Streptophyta</taxon>
        <taxon>Embryophyta</taxon>
        <taxon>Tracheophyta</taxon>
        <taxon>Spermatophyta</taxon>
        <taxon>Magnoliopsida</taxon>
        <taxon>eudicotyledons</taxon>
        <taxon>Gunneridae</taxon>
        <taxon>Pentapetalae</taxon>
        <taxon>asterids</taxon>
        <taxon>lamiids</taxon>
        <taxon>Lamiales</taxon>
        <taxon>Lamiaceae</taxon>
        <taxon>Nepetoideae</taxon>
        <taxon>Mentheae</taxon>
        <taxon>Salviinae</taxon>
        <taxon>Salvia</taxon>
        <taxon>Salvia subgen. Calosphace</taxon>
    </lineage>
</organism>
<dbReference type="PROSITE" id="PS50888">
    <property type="entry name" value="BHLH"/>
    <property type="match status" value="1"/>
</dbReference>
<accession>A0ABD1HYL5</accession>
<dbReference type="InterPro" id="IPR045843">
    <property type="entry name" value="IND-like"/>
</dbReference>
<dbReference type="SMART" id="SM00353">
    <property type="entry name" value="HLH"/>
    <property type="match status" value="1"/>
</dbReference>
<dbReference type="InterPro" id="IPR011598">
    <property type="entry name" value="bHLH_dom"/>
</dbReference>
<dbReference type="Gene3D" id="4.10.280.10">
    <property type="entry name" value="Helix-loop-helix DNA-binding domain"/>
    <property type="match status" value="1"/>
</dbReference>
<dbReference type="GO" id="GO:0000976">
    <property type="term" value="F:transcription cis-regulatory region binding"/>
    <property type="evidence" value="ECO:0007669"/>
    <property type="project" value="UniProtKB-ARBA"/>
</dbReference>
<comment type="subcellular location">
    <subcellularLocation>
        <location evidence="1">Nucleus</location>
    </subcellularLocation>
</comment>
<evidence type="ECO:0000313" key="9">
    <source>
        <dbReference type="Proteomes" id="UP001567538"/>
    </source>
</evidence>
<dbReference type="Pfam" id="PF00010">
    <property type="entry name" value="HLH"/>
    <property type="match status" value="1"/>
</dbReference>
<dbReference type="CDD" id="cd11393">
    <property type="entry name" value="bHLH_AtbHLH_like"/>
    <property type="match status" value="1"/>
</dbReference>
<dbReference type="FunFam" id="4.10.280.10:FF:000021">
    <property type="entry name" value="Transcription factor bHLH130 family"/>
    <property type="match status" value="1"/>
</dbReference>
<proteinExistence type="predicted"/>
<dbReference type="InterPro" id="IPR045239">
    <property type="entry name" value="bHLH95_bHLH"/>
</dbReference>
<dbReference type="AlphaFoldDB" id="A0ABD1HYL5"/>
<keyword evidence="3" id="KW-0238">DNA-binding</keyword>
<dbReference type="GO" id="GO:0005634">
    <property type="term" value="C:nucleus"/>
    <property type="evidence" value="ECO:0007669"/>
    <property type="project" value="UniProtKB-SubCell"/>
</dbReference>
<protein>
    <submittedName>
        <fullName evidence="8">Transcription factor bHLH128-like isoform X1</fullName>
    </submittedName>
</protein>
<feature type="compositionally biased region" description="Low complexity" evidence="6">
    <location>
        <begin position="1"/>
        <end position="17"/>
    </location>
</feature>
<evidence type="ECO:0000256" key="5">
    <source>
        <dbReference type="ARBA" id="ARBA00023242"/>
    </source>
</evidence>
<evidence type="ECO:0000256" key="1">
    <source>
        <dbReference type="ARBA" id="ARBA00004123"/>
    </source>
</evidence>
<feature type="domain" description="BHLH" evidence="7">
    <location>
        <begin position="269"/>
        <end position="319"/>
    </location>
</feature>
<feature type="region of interest" description="Disordered" evidence="6">
    <location>
        <begin position="1"/>
        <end position="21"/>
    </location>
</feature>
<dbReference type="EMBL" id="JBEAFC010000003">
    <property type="protein sequence ID" value="KAL1561571.1"/>
    <property type="molecule type" value="Genomic_DNA"/>
</dbReference>
<dbReference type="SUPFAM" id="SSF47459">
    <property type="entry name" value="HLH, helix-loop-helix DNA-binding domain"/>
    <property type="match status" value="1"/>
</dbReference>
<dbReference type="PANTHER" id="PTHR16223:SF177">
    <property type="entry name" value="TRANSCRIPTION FACTOR BHLH129"/>
    <property type="match status" value="1"/>
</dbReference>
<sequence>MHPSSSSSSSSMSSAAANGGGGLLRYGSAPGSLLAAAADSVVGPTREFSALGGPQGHPGPARYFHPDASDSAAMQRRGAEEEHAAANTTIGLQPAYGFGGGGGPSSAALLRQSSSPAGFLNHLATAAGDRNAGFSVTRGIGSYNSKGVAETGGGVSRLNSQLSFTGKESLSRISELEAAEAAAMDNHHQKKSYATTSGGGGAFGMWEASSNNNPIMFSVAQPNRGKHVANSLDEAQFQFSISQTTQDMEKLINIPQDSVTCKIRAKRGFATHPRSIAERERRTRISGKLRKLQDLVPNMDKQTSYADMLDLAVQHIKTLQDQVEKLNHDLDNCSCGCKKTRDN</sequence>
<evidence type="ECO:0000256" key="6">
    <source>
        <dbReference type="SAM" id="MobiDB-lite"/>
    </source>
</evidence>